<feature type="non-terminal residue" evidence="2">
    <location>
        <position position="31"/>
    </location>
</feature>
<name>X1A474_9ZZZZ</name>
<organism evidence="2">
    <name type="scientific">marine sediment metagenome</name>
    <dbReference type="NCBI Taxonomy" id="412755"/>
    <lineage>
        <taxon>unclassified sequences</taxon>
        <taxon>metagenomes</taxon>
        <taxon>ecological metagenomes</taxon>
    </lineage>
</organism>
<proteinExistence type="predicted"/>
<dbReference type="AlphaFoldDB" id="X1A474"/>
<comment type="caution">
    <text evidence="2">The sequence shown here is derived from an EMBL/GenBank/DDBJ whole genome shotgun (WGS) entry which is preliminary data.</text>
</comment>
<evidence type="ECO:0000313" key="2">
    <source>
        <dbReference type="EMBL" id="GAG55011.1"/>
    </source>
</evidence>
<evidence type="ECO:0000256" key="1">
    <source>
        <dbReference type="SAM" id="MobiDB-lite"/>
    </source>
</evidence>
<protein>
    <submittedName>
        <fullName evidence="2">Uncharacterized protein</fullName>
    </submittedName>
</protein>
<reference evidence="2" key="1">
    <citation type="journal article" date="2014" name="Front. Microbiol.">
        <title>High frequency of phylogenetically diverse reductive dehalogenase-homologous genes in deep subseafloor sedimentary metagenomes.</title>
        <authorList>
            <person name="Kawai M."/>
            <person name="Futagami T."/>
            <person name="Toyoda A."/>
            <person name="Takaki Y."/>
            <person name="Nishi S."/>
            <person name="Hori S."/>
            <person name="Arai W."/>
            <person name="Tsubouchi T."/>
            <person name="Morono Y."/>
            <person name="Uchiyama I."/>
            <person name="Ito T."/>
            <person name="Fujiyama A."/>
            <person name="Inagaki F."/>
            <person name="Takami H."/>
        </authorList>
    </citation>
    <scope>NUCLEOTIDE SEQUENCE</scope>
    <source>
        <strain evidence="2">Expedition CK06-06</strain>
    </source>
</reference>
<dbReference type="EMBL" id="BART01008544">
    <property type="protein sequence ID" value="GAG55011.1"/>
    <property type="molecule type" value="Genomic_DNA"/>
</dbReference>
<accession>X1A474</accession>
<sequence>MVNIPHLADSSEAIAADTPHLAGGQSDEGIV</sequence>
<gene>
    <name evidence="2" type="ORF">S01H4_19198</name>
</gene>
<feature type="region of interest" description="Disordered" evidence="1">
    <location>
        <begin position="1"/>
        <end position="31"/>
    </location>
</feature>